<accession>A0A7X4YGN2</accession>
<dbReference type="EMBL" id="JAAAPK010000012">
    <property type="protein sequence ID" value="NBC45078.1"/>
    <property type="molecule type" value="Genomic_DNA"/>
</dbReference>
<name>A0A7X4YGN2_9BACT</name>
<dbReference type="Proteomes" id="UP000537825">
    <property type="component" value="Unassembled WGS sequence"/>
</dbReference>
<dbReference type="RefSeq" id="WP_139917492.1">
    <property type="nucleotide sequence ID" value="NZ_CBCSLE010000042.1"/>
</dbReference>
<evidence type="ECO:0000313" key="1">
    <source>
        <dbReference type="EMBL" id="NBC45078.1"/>
    </source>
</evidence>
<protein>
    <submittedName>
        <fullName evidence="1">Uncharacterized protein</fullName>
    </submittedName>
</protein>
<dbReference type="AlphaFoldDB" id="A0A7X4YGN2"/>
<reference evidence="1 2" key="1">
    <citation type="submission" date="2020-01" db="EMBL/GenBank/DDBJ databases">
        <title>The draft genome sequence of Corallococcus exiguus DSM 14696.</title>
        <authorList>
            <person name="Zhang X."/>
            <person name="Zhu H."/>
        </authorList>
    </citation>
    <scope>NUCLEOTIDE SEQUENCE [LARGE SCALE GENOMIC DNA]</scope>
    <source>
        <strain evidence="1 2">DSM 14696</strain>
    </source>
</reference>
<sequence length="232" mass="26269">MAITERRTVFATTGEGRTFLLRRYDPPGEPASYELSLYEDYLGPMPKELPLQGLPPEGFTAETEALEQVRRRHPEVTAFEDVRRGRHVAIDFVRALKVGSLEPLRPSMTSDELVDLLGVPEEVMSISRDAGAVLWFYGAVQLYLEHGRLICLEIDDGVGVFTSLELTGWFLEPSTTRTELEEALRLWGIPFTRKTHLEAQVLRVTGGFQFDFHAEVERIHALYWNHPLAVSG</sequence>
<proteinExistence type="predicted"/>
<evidence type="ECO:0000313" key="2">
    <source>
        <dbReference type="Proteomes" id="UP000537825"/>
    </source>
</evidence>
<keyword evidence="2" id="KW-1185">Reference proteome</keyword>
<organism evidence="1 2">
    <name type="scientific">Corallococcus exiguus</name>
    <dbReference type="NCBI Taxonomy" id="83462"/>
    <lineage>
        <taxon>Bacteria</taxon>
        <taxon>Pseudomonadati</taxon>
        <taxon>Myxococcota</taxon>
        <taxon>Myxococcia</taxon>
        <taxon>Myxococcales</taxon>
        <taxon>Cystobacterineae</taxon>
        <taxon>Myxococcaceae</taxon>
        <taxon>Corallococcus</taxon>
    </lineage>
</organism>
<gene>
    <name evidence="1" type="ORF">GTZ93_35295</name>
</gene>
<comment type="caution">
    <text evidence="1">The sequence shown here is derived from an EMBL/GenBank/DDBJ whole genome shotgun (WGS) entry which is preliminary data.</text>
</comment>